<evidence type="ECO:0000313" key="2">
    <source>
        <dbReference type="Proteomes" id="UP000053326"/>
    </source>
</evidence>
<sequence>MMVSGSLSASHWYRREDPVGFLNATTYPFQESELPNRCARWQILRAEPVHLTFPNSL</sequence>
<organism evidence="1 2">
    <name type="scientific">Thermacetogenium phaeum</name>
    <dbReference type="NCBI Taxonomy" id="85874"/>
    <lineage>
        <taxon>Bacteria</taxon>
        <taxon>Bacillati</taxon>
        <taxon>Bacillota</taxon>
        <taxon>Clostridia</taxon>
        <taxon>Thermoanaerobacterales</taxon>
        <taxon>Thermoanaerobacteraceae</taxon>
        <taxon>Thermacetogenium</taxon>
    </lineage>
</organism>
<dbReference type="Proteomes" id="UP000053326">
    <property type="component" value="Unassembled WGS sequence"/>
</dbReference>
<name>A0A101FFJ4_9THEO</name>
<accession>A0A101FFJ4</accession>
<evidence type="ECO:0000313" key="1">
    <source>
        <dbReference type="EMBL" id="KUK36095.1"/>
    </source>
</evidence>
<comment type="caution">
    <text evidence="1">The sequence shown here is derived from an EMBL/GenBank/DDBJ whole genome shotgun (WGS) entry which is preliminary data.</text>
</comment>
<gene>
    <name evidence="1" type="ORF">XD66_1197</name>
</gene>
<proteinExistence type="predicted"/>
<protein>
    <submittedName>
        <fullName evidence="1">Uncharacterized protein</fullName>
    </submittedName>
</protein>
<reference evidence="2" key="1">
    <citation type="journal article" date="2015" name="MBio">
        <title>Genome-Resolved Metagenomic Analysis Reveals Roles for Candidate Phyla and Other Microbial Community Members in Biogeochemical Transformations in Oil Reservoirs.</title>
        <authorList>
            <person name="Hu P."/>
            <person name="Tom L."/>
            <person name="Singh A."/>
            <person name="Thomas B.C."/>
            <person name="Baker B.J."/>
            <person name="Piceno Y.M."/>
            <person name="Andersen G.L."/>
            <person name="Banfield J.F."/>
        </authorList>
    </citation>
    <scope>NUCLEOTIDE SEQUENCE [LARGE SCALE GENOMIC DNA]</scope>
</reference>
<dbReference type="EMBL" id="LGFO01000165">
    <property type="protein sequence ID" value="KUK36095.1"/>
    <property type="molecule type" value="Genomic_DNA"/>
</dbReference>
<dbReference type="AlphaFoldDB" id="A0A101FFJ4"/>